<evidence type="ECO:0000313" key="2">
    <source>
        <dbReference type="EMBL" id="KAK8853829.1"/>
    </source>
</evidence>
<dbReference type="InterPro" id="IPR053139">
    <property type="entry name" value="Surface_bspA-like"/>
</dbReference>
<dbReference type="PANTHER" id="PTHR45661">
    <property type="entry name" value="SURFACE ANTIGEN"/>
    <property type="match status" value="1"/>
</dbReference>
<dbReference type="Pfam" id="PF13306">
    <property type="entry name" value="LRR_5"/>
    <property type="match status" value="3"/>
</dbReference>
<proteinExistence type="predicted"/>
<dbReference type="Proteomes" id="UP001470230">
    <property type="component" value="Unassembled WGS sequence"/>
</dbReference>
<dbReference type="InterPro" id="IPR032675">
    <property type="entry name" value="LRR_dom_sf"/>
</dbReference>
<dbReference type="Gene3D" id="3.80.10.10">
    <property type="entry name" value="Ribonuclease Inhibitor"/>
    <property type="match status" value="3"/>
</dbReference>
<name>A0ABR2GJG5_9EUKA</name>
<reference evidence="1 3" key="1">
    <citation type="submission" date="2024-04" db="EMBL/GenBank/DDBJ databases">
        <title>Tritrichomonas musculus Genome.</title>
        <authorList>
            <person name="Alves-Ferreira E."/>
            <person name="Grigg M."/>
            <person name="Lorenzi H."/>
            <person name="Galac M."/>
        </authorList>
    </citation>
    <scope>NUCLEOTIDE SEQUENCE [LARGE SCALE GENOMIC DNA]</scope>
    <source>
        <strain evidence="1 3">EAF2021</strain>
    </source>
</reference>
<evidence type="ECO:0000313" key="1">
    <source>
        <dbReference type="EMBL" id="KAK8833772.1"/>
    </source>
</evidence>
<dbReference type="PANTHER" id="PTHR45661:SF3">
    <property type="entry name" value="IG-LIKE DOMAIN-CONTAINING PROTEIN"/>
    <property type="match status" value="1"/>
</dbReference>
<evidence type="ECO:0008006" key="4">
    <source>
        <dbReference type="Google" id="ProtNLM"/>
    </source>
</evidence>
<dbReference type="SUPFAM" id="SSF52058">
    <property type="entry name" value="L domain-like"/>
    <property type="match status" value="1"/>
</dbReference>
<dbReference type="InterPro" id="IPR026906">
    <property type="entry name" value="LRR_5"/>
</dbReference>
<keyword evidence="3" id="KW-1185">Reference proteome</keyword>
<comment type="caution">
    <text evidence="1">The sequence shown here is derived from an EMBL/GenBank/DDBJ whole genome shotgun (WGS) entry which is preliminary data.</text>
</comment>
<dbReference type="EMBL" id="JAPFFF010000661">
    <property type="protein sequence ID" value="KAK8833772.1"/>
    <property type="molecule type" value="Genomic_DNA"/>
</dbReference>
<accession>A0ABR2GJG5</accession>
<dbReference type="EMBL" id="JAPFFF010000021">
    <property type="protein sequence ID" value="KAK8853829.1"/>
    <property type="molecule type" value="Genomic_DNA"/>
</dbReference>
<organism evidence="1 3">
    <name type="scientific">Tritrichomonas musculus</name>
    <dbReference type="NCBI Taxonomy" id="1915356"/>
    <lineage>
        <taxon>Eukaryota</taxon>
        <taxon>Metamonada</taxon>
        <taxon>Parabasalia</taxon>
        <taxon>Tritrichomonadida</taxon>
        <taxon>Tritrichomonadidae</taxon>
        <taxon>Tritrichomonas</taxon>
    </lineage>
</organism>
<sequence length="578" mass="66748">MSYTHFILNGLKIEIKQDSYLAKVTGIDGNDKNIFIPNTISYDSHVYLITSIKKKSFKRNRDIEYIQFGDCSGLRCFEKAAFEKSSLRKIVIPRHVHTIEQRCFSFCHNLQKIEFPLDSELEIIEHGAFFDSHIESITIPSNLKEIGYEAFYNCLNLSQINFAPNSELNSIDTSAFCCCNFNHITLPPHLTTISCKTFAQCRNLKTIEFSEGSELTTIEKKAFQDSSIETLSIPSQVQNLNCGWCLGTYKLKHILISPRNNFFSYVNDEMMIEKNDLNDDFYENLVFVRRDIEQFVIPSFITKIKPYAFSECRKLKKLEIPKDSKLTTIEEKAFYNSFIESITIPSSVEYLQDGWLKLFTLKNLSIDSNNKFYRYYNDKLLIGTFGNSISFAKEGIECLIVPSFINRIDSYVFYKCKSLKEIIFFDDSQLCYIGKEAFTETSLESIIIPPKVSFIGVAAFYYCISLRKISFAENSQIETIGKDAFSSTPVLNMTIPPSVRYIKDAFYTCDELKTIEFLSDRFYDNICLYGCRCLFLVSFPNVKEISIDLSDVNENISFFVNVKTNLYSKFHDFENSAF</sequence>
<evidence type="ECO:0000313" key="3">
    <source>
        <dbReference type="Proteomes" id="UP001470230"/>
    </source>
</evidence>
<gene>
    <name evidence="2" type="ORF">M9Y10_016372</name>
    <name evidence="1" type="ORF">M9Y10_040463</name>
</gene>
<protein>
    <recommendedName>
        <fullName evidence="4">Surface antigen BspA-like</fullName>
    </recommendedName>
</protein>